<dbReference type="OrthoDB" id="162738at2157"/>
<dbReference type="InterPro" id="IPR008719">
    <property type="entry name" value="N2O_reductase_NosL"/>
</dbReference>
<dbReference type="RefSeq" id="WP_142443686.1">
    <property type="nucleotide sequence ID" value="NZ_SESI01000002.1"/>
</dbReference>
<dbReference type="PROSITE" id="PS51318">
    <property type="entry name" value="TAT"/>
    <property type="match status" value="1"/>
</dbReference>
<dbReference type="PANTHER" id="PTHR41247">
    <property type="entry name" value="HTH-TYPE TRANSCRIPTIONAL REPRESSOR YCNK"/>
    <property type="match status" value="1"/>
</dbReference>
<reference evidence="1 2" key="1">
    <citation type="submission" date="2019-02" db="EMBL/GenBank/DDBJ databases">
        <title>Halonotius sp. a new haloqrchaeon isolated from saline water.</title>
        <authorList>
            <person name="Duran-Viseras A."/>
            <person name="Sanchez-Porro C."/>
            <person name="Ventosa A."/>
        </authorList>
    </citation>
    <scope>NUCLEOTIDE SEQUENCE [LARGE SCALE GENOMIC DNA]</scope>
    <source>
        <strain evidence="1 2">F9-27</strain>
    </source>
</reference>
<organism evidence="1 2">
    <name type="scientific">Halonotius roseus</name>
    <dbReference type="NCBI Taxonomy" id="2511997"/>
    <lineage>
        <taxon>Archaea</taxon>
        <taxon>Methanobacteriati</taxon>
        <taxon>Methanobacteriota</taxon>
        <taxon>Stenosarchaea group</taxon>
        <taxon>Halobacteria</taxon>
        <taxon>Halobacteriales</taxon>
        <taxon>Haloferacaceae</taxon>
        <taxon>Halonotius</taxon>
    </lineage>
</organism>
<name>A0A544QNW6_9EURY</name>
<sequence>MRSRRRFMSGAAAAGVLTIAGCMQGGAGGQTPDPIDLSGQKTDFQGGMVIGDHGGPNGQIFYADTEPQPRQGARVADDVPDNVAWFHTLVYGLFPYHFEMRDNGAEATAIYVTDYSAIEWELSPESMTMPAPTAPETFADATELTYVADSDARGGMGAVLLPFSDSDDAAQFSSEYNGRTVSYDEIDRTLIAGIRRG</sequence>
<gene>
    <name evidence="1" type="ORF">EWF95_08815</name>
</gene>
<dbReference type="EMBL" id="SESI01000002">
    <property type="protein sequence ID" value="TQQ80574.1"/>
    <property type="molecule type" value="Genomic_DNA"/>
</dbReference>
<dbReference type="InterPro" id="IPR006311">
    <property type="entry name" value="TAT_signal"/>
</dbReference>
<evidence type="ECO:0000313" key="1">
    <source>
        <dbReference type="EMBL" id="TQQ80574.1"/>
    </source>
</evidence>
<proteinExistence type="predicted"/>
<accession>A0A544QNW6</accession>
<protein>
    <submittedName>
        <fullName evidence="1">NosL family protein</fullName>
    </submittedName>
</protein>
<comment type="caution">
    <text evidence="1">The sequence shown here is derived from an EMBL/GenBank/DDBJ whole genome shotgun (WGS) entry which is preliminary data.</text>
</comment>
<dbReference type="Gene3D" id="3.30.70.2050">
    <property type="match status" value="1"/>
</dbReference>
<dbReference type="PANTHER" id="PTHR41247:SF1">
    <property type="entry name" value="HTH-TYPE TRANSCRIPTIONAL REPRESSOR YCNK"/>
    <property type="match status" value="1"/>
</dbReference>
<dbReference type="PROSITE" id="PS51257">
    <property type="entry name" value="PROKAR_LIPOPROTEIN"/>
    <property type="match status" value="1"/>
</dbReference>
<dbReference type="Proteomes" id="UP000315385">
    <property type="component" value="Unassembled WGS sequence"/>
</dbReference>
<keyword evidence="2" id="KW-1185">Reference proteome</keyword>
<dbReference type="AlphaFoldDB" id="A0A544QNW6"/>
<evidence type="ECO:0000313" key="2">
    <source>
        <dbReference type="Proteomes" id="UP000315385"/>
    </source>
</evidence>
<dbReference type="SUPFAM" id="SSF160387">
    <property type="entry name" value="NosL/MerB-like"/>
    <property type="match status" value="1"/>
</dbReference>
<dbReference type="Pfam" id="PF05573">
    <property type="entry name" value="NosL"/>
    <property type="match status" value="1"/>
</dbReference>